<keyword evidence="2" id="KW-1003">Cell membrane</keyword>
<keyword evidence="4" id="KW-0997">Cell inner membrane</keyword>
<dbReference type="InterPro" id="IPR022346">
    <property type="entry name" value="T2SS_GspH"/>
</dbReference>
<dbReference type="RefSeq" id="WP_379912837.1">
    <property type="nucleotide sequence ID" value="NZ_JBHSWE010000001.1"/>
</dbReference>
<keyword evidence="5" id="KW-0812">Transmembrane</keyword>
<evidence type="ECO:0000256" key="4">
    <source>
        <dbReference type="ARBA" id="ARBA00022519"/>
    </source>
</evidence>
<evidence type="ECO:0000256" key="6">
    <source>
        <dbReference type="ARBA" id="ARBA00022989"/>
    </source>
</evidence>
<dbReference type="Proteomes" id="UP001596422">
    <property type="component" value="Unassembled WGS sequence"/>
</dbReference>
<reference evidence="11" key="1">
    <citation type="journal article" date="2019" name="Int. J. Syst. Evol. Microbiol.">
        <title>The Global Catalogue of Microorganisms (GCM) 10K type strain sequencing project: providing services to taxonomists for standard genome sequencing and annotation.</title>
        <authorList>
            <consortium name="The Broad Institute Genomics Platform"/>
            <consortium name="The Broad Institute Genome Sequencing Center for Infectious Disease"/>
            <person name="Wu L."/>
            <person name="Ma J."/>
        </authorList>
    </citation>
    <scope>NUCLEOTIDE SEQUENCE [LARGE SCALE GENOMIC DNA]</scope>
    <source>
        <strain evidence="11">NBRC 111756</strain>
    </source>
</reference>
<dbReference type="EMBL" id="JBHSWE010000001">
    <property type="protein sequence ID" value="MFC6669230.1"/>
    <property type="molecule type" value="Genomic_DNA"/>
</dbReference>
<evidence type="ECO:0000313" key="11">
    <source>
        <dbReference type="Proteomes" id="UP001596422"/>
    </source>
</evidence>
<sequence>MAPEQPYRAIGSAGRYRADPERRRRPGARQRDRRAADRGDPESGPSIRFYPDGSSSGGTVVLTGSGGRYEIGVDWLTGRVRIDDGSGRDEERVPGE</sequence>
<keyword evidence="3" id="KW-0488">Methylation</keyword>
<evidence type="ECO:0000259" key="9">
    <source>
        <dbReference type="Pfam" id="PF12019"/>
    </source>
</evidence>
<evidence type="ECO:0000256" key="3">
    <source>
        <dbReference type="ARBA" id="ARBA00022481"/>
    </source>
</evidence>
<keyword evidence="11" id="KW-1185">Reference proteome</keyword>
<keyword evidence="6" id="KW-1133">Transmembrane helix</keyword>
<protein>
    <submittedName>
        <fullName evidence="10">GspH/FimT family pseudopilin</fullName>
    </submittedName>
</protein>
<feature type="domain" description="General secretion pathway GspH" evidence="9">
    <location>
        <begin position="17"/>
        <end position="75"/>
    </location>
</feature>
<evidence type="ECO:0000256" key="5">
    <source>
        <dbReference type="ARBA" id="ARBA00022692"/>
    </source>
</evidence>
<keyword evidence="7" id="KW-0472">Membrane</keyword>
<evidence type="ECO:0000256" key="8">
    <source>
        <dbReference type="SAM" id="MobiDB-lite"/>
    </source>
</evidence>
<accession>A0ABW1ZUW9</accession>
<feature type="compositionally biased region" description="Basic and acidic residues" evidence="8">
    <location>
        <begin position="29"/>
        <end position="41"/>
    </location>
</feature>
<comment type="subcellular location">
    <subcellularLocation>
        <location evidence="1">Cell inner membrane</location>
        <topology evidence="1">Single-pass membrane protein</topology>
    </subcellularLocation>
</comment>
<dbReference type="Pfam" id="PF12019">
    <property type="entry name" value="GspH"/>
    <property type="match status" value="1"/>
</dbReference>
<gene>
    <name evidence="10" type="ORF">ACFQDL_03275</name>
</gene>
<comment type="caution">
    <text evidence="10">The sequence shown here is derived from an EMBL/GenBank/DDBJ whole genome shotgun (WGS) entry which is preliminary data.</text>
</comment>
<proteinExistence type="predicted"/>
<feature type="region of interest" description="Disordered" evidence="8">
    <location>
        <begin position="1"/>
        <end position="61"/>
    </location>
</feature>
<evidence type="ECO:0000256" key="1">
    <source>
        <dbReference type="ARBA" id="ARBA00004377"/>
    </source>
</evidence>
<evidence type="ECO:0000256" key="2">
    <source>
        <dbReference type="ARBA" id="ARBA00022475"/>
    </source>
</evidence>
<name>A0ABW1ZUW9_9GAMM</name>
<evidence type="ECO:0000313" key="10">
    <source>
        <dbReference type="EMBL" id="MFC6669230.1"/>
    </source>
</evidence>
<evidence type="ECO:0000256" key="7">
    <source>
        <dbReference type="ARBA" id="ARBA00023136"/>
    </source>
</evidence>
<organism evidence="10 11">
    <name type="scientific">Marinobacterium aestuariivivens</name>
    <dbReference type="NCBI Taxonomy" id="1698799"/>
    <lineage>
        <taxon>Bacteria</taxon>
        <taxon>Pseudomonadati</taxon>
        <taxon>Pseudomonadota</taxon>
        <taxon>Gammaproteobacteria</taxon>
        <taxon>Oceanospirillales</taxon>
        <taxon>Oceanospirillaceae</taxon>
        <taxon>Marinobacterium</taxon>
    </lineage>
</organism>